<comment type="caution">
    <text evidence="10">The sequence shown here is derived from an EMBL/GenBank/DDBJ whole genome shotgun (WGS) entry which is preliminary data.</text>
</comment>
<dbReference type="RefSeq" id="XP_046118580.1">
    <property type="nucleotide sequence ID" value="XM_046263427.1"/>
</dbReference>
<dbReference type="GeneID" id="70294330"/>
<comment type="function">
    <text evidence="6 7">Recruits TFIIH to the initiation complex and stimulates the RNA polymerase II C-terminal domain kinase and DNA-dependent ATPase activities of TFIIH. Both TFIIH and TFIIE are required for promoter clearance by RNA polymerase.</text>
</comment>
<evidence type="ECO:0000313" key="11">
    <source>
        <dbReference type="Proteomes" id="UP000887229"/>
    </source>
</evidence>
<reference evidence="10" key="1">
    <citation type="journal article" date="2021" name="IMA Fungus">
        <title>Genomic characterization of three marine fungi, including Emericellopsis atlantica sp. nov. with signatures of a generalist lifestyle and marine biomass degradation.</title>
        <authorList>
            <person name="Hagestad O.C."/>
            <person name="Hou L."/>
            <person name="Andersen J.H."/>
            <person name="Hansen E.H."/>
            <person name="Altermark B."/>
            <person name="Li C."/>
            <person name="Kuhnert E."/>
            <person name="Cox R.J."/>
            <person name="Crous P.W."/>
            <person name="Spatafora J.W."/>
            <person name="Lail K."/>
            <person name="Amirebrahimi M."/>
            <person name="Lipzen A."/>
            <person name="Pangilinan J."/>
            <person name="Andreopoulos W."/>
            <person name="Hayes R.D."/>
            <person name="Ng V."/>
            <person name="Grigoriev I.V."/>
            <person name="Jackson S.A."/>
            <person name="Sutton T.D.S."/>
            <person name="Dobson A.D.W."/>
            <person name="Rama T."/>
        </authorList>
    </citation>
    <scope>NUCLEOTIDE SEQUENCE</scope>
    <source>
        <strain evidence="10">TS7</strain>
    </source>
</reference>
<feature type="region of interest" description="Disordered" evidence="8">
    <location>
        <begin position="24"/>
        <end position="75"/>
    </location>
</feature>
<feature type="compositionally biased region" description="Polar residues" evidence="8">
    <location>
        <begin position="66"/>
        <end position="75"/>
    </location>
</feature>
<dbReference type="Proteomes" id="UP000887229">
    <property type="component" value="Unassembled WGS sequence"/>
</dbReference>
<dbReference type="PIRSF" id="PIRSF016398">
    <property type="entry name" value="TFIIE-beta"/>
    <property type="match status" value="1"/>
</dbReference>
<accession>A0A9P8CRF2</accession>
<dbReference type="PANTHER" id="PTHR12716:SF8">
    <property type="entry name" value="TRANSCRIPTION INITIATION FACTOR IIE SUBUNIT BETA"/>
    <property type="match status" value="1"/>
</dbReference>
<evidence type="ECO:0000256" key="4">
    <source>
        <dbReference type="ARBA" id="ARBA00023163"/>
    </source>
</evidence>
<dbReference type="PROSITE" id="PS51351">
    <property type="entry name" value="TFIIE_BETA_C"/>
    <property type="match status" value="1"/>
</dbReference>
<evidence type="ECO:0000313" key="10">
    <source>
        <dbReference type="EMBL" id="KAG9254656.1"/>
    </source>
</evidence>
<keyword evidence="4 7" id="KW-0804">Transcription</keyword>
<dbReference type="OrthoDB" id="5323195at2759"/>
<dbReference type="InterPro" id="IPR040501">
    <property type="entry name" value="TFA2_Winged_2"/>
</dbReference>
<keyword evidence="2 7" id="KW-0805">Transcription regulation</keyword>
<comment type="similarity">
    <text evidence="7">Belongs to the TFIIE beta subunit family.</text>
</comment>
<dbReference type="GO" id="GO:0001097">
    <property type="term" value="F:TFIIH-class transcription factor complex binding"/>
    <property type="evidence" value="ECO:0007669"/>
    <property type="project" value="TreeGrafter"/>
</dbReference>
<feature type="domain" description="TFIIE beta" evidence="9">
    <location>
        <begin position="71"/>
        <end position="156"/>
    </location>
</feature>
<evidence type="ECO:0000259" key="9">
    <source>
        <dbReference type="PROSITE" id="PS51351"/>
    </source>
</evidence>
<comment type="subunit">
    <text evidence="7">Tetramer of two alpha and two beta chains.</text>
</comment>
<feature type="compositionally biased region" description="Low complexity" evidence="8">
    <location>
        <begin position="29"/>
        <end position="51"/>
    </location>
</feature>
<sequence length="302" mass="33266">MPSYLDKQQSAFAGSLASAASKISNPTVAAPAKASAASSLAPPSPSPSAASDTNTTPKAKSKYAQVYSQPEATGTGTEVRTNMAYAVEKLKDKGTTMTAEELEGFLSLGRFSEQHKEDLMAGLRKHPRVEWKADPKVSEQTWRTGTYTYLPIIPGVKDKQSLLAHLQKKRDASGLSVRDLKDGWPKCDQALEELERIHKILVFRTKKDNLPRAIWLDDPSLHHHVNPEFVTMWHRTPIPSIDDMHRKLVSVGQKPTSEDPRLAAAASAKPKVQKKRAGKRVGKTTNVHMAHLMKDYNTGRLG</sequence>
<dbReference type="InterPro" id="IPR003166">
    <property type="entry name" value="TFIIE_bsu_DNA-bd"/>
</dbReference>
<dbReference type="GO" id="GO:0005673">
    <property type="term" value="C:transcription factor TFIIE complex"/>
    <property type="evidence" value="ECO:0007669"/>
    <property type="project" value="UniProtKB-UniRule"/>
</dbReference>
<evidence type="ECO:0000256" key="5">
    <source>
        <dbReference type="ARBA" id="ARBA00023242"/>
    </source>
</evidence>
<comment type="subcellular location">
    <subcellularLocation>
        <location evidence="1 7">Nucleus</location>
    </subcellularLocation>
</comment>
<keyword evidence="11" id="KW-1185">Reference proteome</keyword>
<feature type="region of interest" description="Disordered" evidence="8">
    <location>
        <begin position="253"/>
        <end position="282"/>
    </location>
</feature>
<organism evidence="10 11">
    <name type="scientific">Emericellopsis atlantica</name>
    <dbReference type="NCBI Taxonomy" id="2614577"/>
    <lineage>
        <taxon>Eukaryota</taxon>
        <taxon>Fungi</taxon>
        <taxon>Dikarya</taxon>
        <taxon>Ascomycota</taxon>
        <taxon>Pezizomycotina</taxon>
        <taxon>Sordariomycetes</taxon>
        <taxon>Hypocreomycetidae</taxon>
        <taxon>Hypocreales</taxon>
        <taxon>Bionectriaceae</taxon>
        <taxon>Emericellopsis</taxon>
    </lineage>
</organism>
<protein>
    <recommendedName>
        <fullName evidence="7">Transcription initiation factor IIE subunit beta</fullName>
    </recommendedName>
</protein>
<evidence type="ECO:0000256" key="8">
    <source>
        <dbReference type="SAM" id="MobiDB-lite"/>
    </source>
</evidence>
<dbReference type="GO" id="GO:0003677">
    <property type="term" value="F:DNA binding"/>
    <property type="evidence" value="ECO:0007669"/>
    <property type="project" value="UniProtKB-UniRule"/>
</dbReference>
<dbReference type="InterPro" id="IPR016656">
    <property type="entry name" value="TFIIE-bsu"/>
</dbReference>
<evidence type="ECO:0000256" key="6">
    <source>
        <dbReference type="ARBA" id="ARBA00025581"/>
    </source>
</evidence>
<evidence type="ECO:0000256" key="7">
    <source>
        <dbReference type="PIRNR" id="PIRNR016398"/>
    </source>
</evidence>
<dbReference type="Pfam" id="PF18121">
    <property type="entry name" value="TFA2_Winged_2"/>
    <property type="match status" value="1"/>
</dbReference>
<dbReference type="Pfam" id="PF22254">
    <property type="entry name" value="TFA2_E-tether"/>
    <property type="match status" value="1"/>
</dbReference>
<proteinExistence type="inferred from homology"/>
<evidence type="ECO:0000256" key="2">
    <source>
        <dbReference type="ARBA" id="ARBA00023015"/>
    </source>
</evidence>
<feature type="compositionally biased region" description="Basic residues" evidence="8">
    <location>
        <begin position="271"/>
        <end position="282"/>
    </location>
</feature>
<dbReference type="GO" id="GO:0006367">
    <property type="term" value="P:transcription initiation at RNA polymerase II promoter"/>
    <property type="evidence" value="ECO:0007669"/>
    <property type="project" value="UniProtKB-UniRule"/>
</dbReference>
<dbReference type="EMBL" id="MU251253">
    <property type="protein sequence ID" value="KAG9254656.1"/>
    <property type="molecule type" value="Genomic_DNA"/>
</dbReference>
<evidence type="ECO:0000256" key="1">
    <source>
        <dbReference type="ARBA" id="ARBA00004123"/>
    </source>
</evidence>
<keyword evidence="5 7" id="KW-0539">Nucleus</keyword>
<name>A0A9P8CRF2_9HYPO</name>
<gene>
    <name evidence="10" type="ORF">F5Z01DRAFT_654457</name>
</gene>
<dbReference type="PANTHER" id="PTHR12716">
    <property type="entry name" value="TRANSCRIPTION INITIATION FACTOR IIE, BETA SUBUNIT"/>
    <property type="match status" value="1"/>
</dbReference>
<dbReference type="InterPro" id="IPR054600">
    <property type="entry name" value="TFA2_E-tether"/>
</dbReference>
<keyword evidence="3 7" id="KW-0238">DNA-binding</keyword>
<dbReference type="AlphaFoldDB" id="A0A9P8CRF2"/>
<evidence type="ECO:0000256" key="3">
    <source>
        <dbReference type="ARBA" id="ARBA00023125"/>
    </source>
</evidence>
<dbReference type="Pfam" id="PF02186">
    <property type="entry name" value="TFIIE_beta"/>
    <property type="match status" value="1"/>
</dbReference>